<dbReference type="PANTHER" id="PTHR12137:SF54">
    <property type="entry name" value="CARBOHYDRATE SULFOTRANSFERASE"/>
    <property type="match status" value="1"/>
</dbReference>
<evidence type="ECO:0000256" key="4">
    <source>
        <dbReference type="ARBA" id="ARBA00022989"/>
    </source>
</evidence>
<dbReference type="GO" id="GO:0016020">
    <property type="term" value="C:membrane"/>
    <property type="evidence" value="ECO:0007669"/>
    <property type="project" value="InterPro"/>
</dbReference>
<dbReference type="PANTHER" id="PTHR12137">
    <property type="entry name" value="CARBOHYDRATE SULFOTRANSFERASE"/>
    <property type="match status" value="1"/>
</dbReference>
<dbReference type="Pfam" id="PF03567">
    <property type="entry name" value="Sulfotransfer_2"/>
    <property type="match status" value="1"/>
</dbReference>
<keyword evidence="2 8" id="KW-0808">Transferase</keyword>
<comment type="subcellular location">
    <subcellularLocation>
        <location evidence="1">Golgi apparatus membrane</location>
        <topology evidence="1">Single-pass type II membrane protein</topology>
    </subcellularLocation>
</comment>
<evidence type="ECO:0000256" key="3">
    <source>
        <dbReference type="ARBA" id="ARBA00022692"/>
    </source>
</evidence>
<sequence>MGFPGTWMTESESMVYRVVPKCACSTIGQIMYYSDHGRFFEGDIHDATGGLHKWAIEDSQAAIRANVKTRSSYAFTCVRNPYTRVLSSFFDKICGIQRNGKRYRGNLVPLLIQKYGIEVGGPDGREEFDQIKSFRRFLLFVRDTIRWRRPMEPDIHWSSMSGHISTFIVNGGRYNHIFWTERFNDGMQEVLNAVQTPQAIDLGAIPRFNESEGHGPKRAHPVEAYFDDLAMHLVKEIYWRDFELFRYDFDDPANKMPVGEIDLDEVHAKLGD</sequence>
<dbReference type="GO" id="GO:0008146">
    <property type="term" value="F:sulfotransferase activity"/>
    <property type="evidence" value="ECO:0007669"/>
    <property type="project" value="InterPro"/>
</dbReference>
<gene>
    <name evidence="8" type="ORF">ROJ8625_00559</name>
</gene>
<evidence type="ECO:0000256" key="1">
    <source>
        <dbReference type="ARBA" id="ARBA00004323"/>
    </source>
</evidence>
<evidence type="ECO:0000256" key="7">
    <source>
        <dbReference type="ARBA" id="ARBA00023180"/>
    </source>
</evidence>
<proteinExistence type="predicted"/>
<accession>A0A1X6YEY3</accession>
<evidence type="ECO:0000256" key="5">
    <source>
        <dbReference type="ARBA" id="ARBA00023034"/>
    </source>
</evidence>
<keyword evidence="3" id="KW-0812">Transmembrane</keyword>
<evidence type="ECO:0000313" key="9">
    <source>
        <dbReference type="Proteomes" id="UP000193570"/>
    </source>
</evidence>
<evidence type="ECO:0000256" key="6">
    <source>
        <dbReference type="ARBA" id="ARBA00023136"/>
    </source>
</evidence>
<dbReference type="Proteomes" id="UP000193570">
    <property type="component" value="Unassembled WGS sequence"/>
</dbReference>
<dbReference type="InterPro" id="IPR018011">
    <property type="entry name" value="Carb_sulfotrans_8-10"/>
</dbReference>
<dbReference type="RefSeq" id="WP_085790302.1">
    <property type="nucleotide sequence ID" value="NZ_FWFK01000001.1"/>
</dbReference>
<dbReference type="AlphaFoldDB" id="A0A1X6YEY3"/>
<keyword evidence="5" id="KW-0333">Golgi apparatus</keyword>
<dbReference type="EMBL" id="FWFK01000001">
    <property type="protein sequence ID" value="SLN17536.1"/>
    <property type="molecule type" value="Genomic_DNA"/>
</dbReference>
<protein>
    <submittedName>
        <fullName evidence="8">Sulfotransferase family protein</fullName>
    </submittedName>
</protein>
<keyword evidence="6" id="KW-0472">Membrane</keyword>
<keyword evidence="4" id="KW-1133">Transmembrane helix</keyword>
<dbReference type="OrthoDB" id="7759404at2"/>
<organism evidence="8 9">
    <name type="scientific">Roseivivax jejudonensis</name>
    <dbReference type="NCBI Taxonomy" id="1529041"/>
    <lineage>
        <taxon>Bacteria</taxon>
        <taxon>Pseudomonadati</taxon>
        <taxon>Pseudomonadota</taxon>
        <taxon>Alphaproteobacteria</taxon>
        <taxon>Rhodobacterales</taxon>
        <taxon>Roseobacteraceae</taxon>
        <taxon>Roseivivax</taxon>
    </lineage>
</organism>
<dbReference type="GO" id="GO:0016051">
    <property type="term" value="P:carbohydrate biosynthetic process"/>
    <property type="evidence" value="ECO:0007669"/>
    <property type="project" value="InterPro"/>
</dbReference>
<keyword evidence="7" id="KW-0325">Glycoprotein</keyword>
<name>A0A1X6YEY3_9RHOB</name>
<reference evidence="8 9" key="1">
    <citation type="submission" date="2017-03" db="EMBL/GenBank/DDBJ databases">
        <authorList>
            <person name="Afonso C.L."/>
            <person name="Miller P.J."/>
            <person name="Scott M.A."/>
            <person name="Spackman E."/>
            <person name="Goraichik I."/>
            <person name="Dimitrov K.M."/>
            <person name="Suarez D.L."/>
            <person name="Swayne D.E."/>
        </authorList>
    </citation>
    <scope>NUCLEOTIDE SEQUENCE [LARGE SCALE GENOMIC DNA]</scope>
    <source>
        <strain evidence="8 9">CECT 8625</strain>
    </source>
</reference>
<keyword evidence="9" id="KW-1185">Reference proteome</keyword>
<dbReference type="InterPro" id="IPR005331">
    <property type="entry name" value="Sulfotransferase"/>
</dbReference>
<evidence type="ECO:0000313" key="8">
    <source>
        <dbReference type="EMBL" id="SLN17536.1"/>
    </source>
</evidence>
<evidence type="ECO:0000256" key="2">
    <source>
        <dbReference type="ARBA" id="ARBA00022679"/>
    </source>
</evidence>